<keyword evidence="7 11" id="KW-0328">Glycosyltransferase</keyword>
<proteinExistence type="inferred from homology"/>
<keyword evidence="8 11" id="KW-0808">Transferase</keyword>
<keyword evidence="5 11" id="KW-0444">Lipid biosynthesis</keyword>
<dbReference type="Proteomes" id="UP000095347">
    <property type="component" value="Unassembled WGS sequence"/>
</dbReference>
<evidence type="ECO:0000256" key="1">
    <source>
        <dbReference type="ARBA" id="ARBA00002056"/>
    </source>
</evidence>
<dbReference type="GO" id="GO:0005543">
    <property type="term" value="F:phospholipid binding"/>
    <property type="evidence" value="ECO:0007669"/>
    <property type="project" value="TreeGrafter"/>
</dbReference>
<comment type="pathway">
    <text evidence="11">Bacterial outer membrane biogenesis; LPS lipid A biosynthesis.</text>
</comment>
<evidence type="ECO:0000256" key="11">
    <source>
        <dbReference type="HAMAP-Rule" id="MF_00392"/>
    </source>
</evidence>
<dbReference type="SUPFAM" id="SSF53756">
    <property type="entry name" value="UDP-Glycosyltransferase/glycogen phosphorylase"/>
    <property type="match status" value="1"/>
</dbReference>
<dbReference type="NCBIfam" id="TIGR00215">
    <property type="entry name" value="lpxB"/>
    <property type="match status" value="1"/>
</dbReference>
<evidence type="ECO:0000256" key="3">
    <source>
        <dbReference type="ARBA" id="ARBA00012687"/>
    </source>
</evidence>
<evidence type="ECO:0000256" key="5">
    <source>
        <dbReference type="ARBA" id="ARBA00022516"/>
    </source>
</evidence>
<dbReference type="RefSeq" id="WP_069957332.1">
    <property type="nucleotide sequence ID" value="NZ_MCGG01000017.1"/>
</dbReference>
<dbReference type="GO" id="GO:0009245">
    <property type="term" value="P:lipid A biosynthetic process"/>
    <property type="evidence" value="ECO:0007669"/>
    <property type="project" value="UniProtKB-UniRule"/>
</dbReference>
<evidence type="ECO:0000256" key="8">
    <source>
        <dbReference type="ARBA" id="ARBA00022679"/>
    </source>
</evidence>
<accession>A0A1E5Q935</accession>
<comment type="caution">
    <text evidence="12">The sequence shown here is derived from an EMBL/GenBank/DDBJ whole genome shotgun (WGS) entry which is preliminary data.</text>
</comment>
<sequence>MTTELSSPLVFLIAGENSGDALGASLMGALRDKTHDKVRFAGVGGPEMTAEGLSSLFPMQDLAVMGVFEVIPKLPTLLRRMGETADEIERLKPDVLITIDAPDFCFRVIKKIKARSFSIPIVHYVAPSVWAWRSGRAAKVAKFLDHLLCLLPFEPPYFHAVGLDATFVGHPVVTRQIDEAGRAAFRSRHAIGAETKVMCVLPGSRSGEVERLLEVFGETMQRLYTHIPDLVVVIPAVAHLHGKIAQTVSSWAVPTHVVGQDEKAEAYVASDAALAASGTVTLELAMAGVVHVIGYRVNALTAFLGRLLIKTPYANLINICLHREAVPEFIQDQCTADNLAQELERLLTDERARTAQRHSAIEALTQLGLGGPPPGDRAADVVLSVLHQALQEEN</sequence>
<evidence type="ECO:0000256" key="7">
    <source>
        <dbReference type="ARBA" id="ARBA00022676"/>
    </source>
</evidence>
<dbReference type="OrthoDB" id="9801642at2"/>
<reference evidence="13" key="1">
    <citation type="submission" date="2016-07" db="EMBL/GenBank/DDBJ databases">
        <authorList>
            <person name="Florea S."/>
            <person name="Webb J.S."/>
            <person name="Jaromczyk J."/>
            <person name="Schardl C.L."/>
        </authorList>
    </citation>
    <scope>NUCLEOTIDE SEQUENCE [LARGE SCALE GENOMIC DNA]</scope>
    <source>
        <strain evidence="13">MV-1</strain>
    </source>
</reference>
<dbReference type="UniPathway" id="UPA00973"/>
<dbReference type="InterPro" id="IPR003835">
    <property type="entry name" value="Glyco_trans_19"/>
</dbReference>
<dbReference type="AlphaFoldDB" id="A0A1E5Q935"/>
<keyword evidence="9 11" id="KW-0443">Lipid metabolism</keyword>
<evidence type="ECO:0000256" key="9">
    <source>
        <dbReference type="ARBA" id="ARBA00023098"/>
    </source>
</evidence>
<gene>
    <name evidence="11" type="primary">lpxB</name>
    <name evidence="12" type="ORF">BEN30_06955</name>
</gene>
<comment type="catalytic activity">
    <reaction evidence="10 11">
        <text>a lipid X + a UDP-2-N,3-O-bis[(3R)-3-hydroxyacyl]-alpha-D-glucosamine = a lipid A disaccharide + UDP + H(+)</text>
        <dbReference type="Rhea" id="RHEA:67828"/>
        <dbReference type="ChEBI" id="CHEBI:15378"/>
        <dbReference type="ChEBI" id="CHEBI:58223"/>
        <dbReference type="ChEBI" id="CHEBI:137748"/>
        <dbReference type="ChEBI" id="CHEBI:176338"/>
        <dbReference type="ChEBI" id="CHEBI:176343"/>
        <dbReference type="EC" id="2.4.1.182"/>
    </reaction>
</comment>
<name>A0A1E5Q935_9PROT</name>
<dbReference type="EC" id="2.4.1.182" evidence="3 11"/>
<protein>
    <recommendedName>
        <fullName evidence="4 11">Lipid-A-disaccharide synthase</fullName>
        <ecNumber evidence="3 11">2.4.1.182</ecNumber>
    </recommendedName>
</protein>
<evidence type="ECO:0000313" key="13">
    <source>
        <dbReference type="Proteomes" id="UP000095347"/>
    </source>
</evidence>
<organism evidence="12 13">
    <name type="scientific">Magnetovibrio blakemorei</name>
    <dbReference type="NCBI Taxonomy" id="28181"/>
    <lineage>
        <taxon>Bacteria</taxon>
        <taxon>Pseudomonadati</taxon>
        <taxon>Pseudomonadota</taxon>
        <taxon>Alphaproteobacteria</taxon>
        <taxon>Rhodospirillales</taxon>
        <taxon>Magnetovibrionaceae</taxon>
        <taxon>Magnetovibrio</taxon>
    </lineage>
</organism>
<evidence type="ECO:0000256" key="6">
    <source>
        <dbReference type="ARBA" id="ARBA00022556"/>
    </source>
</evidence>
<comment type="similarity">
    <text evidence="2 11">Belongs to the LpxB family.</text>
</comment>
<dbReference type="GO" id="GO:0016020">
    <property type="term" value="C:membrane"/>
    <property type="evidence" value="ECO:0007669"/>
    <property type="project" value="GOC"/>
</dbReference>
<dbReference type="Pfam" id="PF02684">
    <property type="entry name" value="LpxB"/>
    <property type="match status" value="1"/>
</dbReference>
<evidence type="ECO:0000313" key="12">
    <source>
        <dbReference type="EMBL" id="OEJ68004.1"/>
    </source>
</evidence>
<dbReference type="PANTHER" id="PTHR30372:SF4">
    <property type="entry name" value="LIPID-A-DISACCHARIDE SYNTHASE, MITOCHONDRIAL-RELATED"/>
    <property type="match status" value="1"/>
</dbReference>
<dbReference type="STRING" id="28181.BEN30_06955"/>
<keyword evidence="13" id="KW-1185">Reference proteome</keyword>
<dbReference type="HAMAP" id="MF_00392">
    <property type="entry name" value="LpxB"/>
    <property type="match status" value="1"/>
</dbReference>
<dbReference type="EMBL" id="MCGG01000017">
    <property type="protein sequence ID" value="OEJ68004.1"/>
    <property type="molecule type" value="Genomic_DNA"/>
</dbReference>
<keyword evidence="6 11" id="KW-0441">Lipid A biosynthesis</keyword>
<comment type="function">
    <text evidence="1 11">Condensation of UDP-2,3-diacylglucosamine and 2,3-diacylglucosamine-1-phosphate to form lipid A disaccharide, a precursor of lipid A, a phosphorylated glycolipid that anchors the lipopolysaccharide to the outer membrane of the cell.</text>
</comment>
<dbReference type="PANTHER" id="PTHR30372">
    <property type="entry name" value="LIPID-A-DISACCHARIDE SYNTHASE"/>
    <property type="match status" value="1"/>
</dbReference>
<dbReference type="GO" id="GO:0008915">
    <property type="term" value="F:lipid-A-disaccharide synthase activity"/>
    <property type="evidence" value="ECO:0007669"/>
    <property type="project" value="UniProtKB-UniRule"/>
</dbReference>
<evidence type="ECO:0000256" key="2">
    <source>
        <dbReference type="ARBA" id="ARBA00007868"/>
    </source>
</evidence>
<evidence type="ECO:0000256" key="4">
    <source>
        <dbReference type="ARBA" id="ARBA00020902"/>
    </source>
</evidence>
<evidence type="ECO:0000256" key="10">
    <source>
        <dbReference type="ARBA" id="ARBA00048975"/>
    </source>
</evidence>